<comment type="caution">
    <text evidence="2">The sequence shown here is derived from an EMBL/GenBank/DDBJ whole genome shotgun (WGS) entry which is preliminary data.</text>
</comment>
<feature type="domain" description="EF-hand" evidence="1">
    <location>
        <begin position="58"/>
        <end position="121"/>
    </location>
</feature>
<dbReference type="InterPro" id="IPR011992">
    <property type="entry name" value="EF-hand-dom_pair"/>
</dbReference>
<dbReference type="InterPro" id="IPR002048">
    <property type="entry name" value="EF_hand_dom"/>
</dbReference>
<reference evidence="2" key="1">
    <citation type="submission" date="2021-09" db="EMBL/GenBank/DDBJ databases">
        <authorList>
            <consortium name="AG Swart"/>
            <person name="Singh M."/>
            <person name="Singh A."/>
            <person name="Seah K."/>
            <person name="Emmerich C."/>
        </authorList>
    </citation>
    <scope>NUCLEOTIDE SEQUENCE</scope>
    <source>
        <strain evidence="2">ATCC30299</strain>
    </source>
</reference>
<accession>A0AAU9K568</accession>
<gene>
    <name evidence="2" type="ORF">BSTOLATCC_MIC52192</name>
</gene>
<proteinExistence type="predicted"/>
<evidence type="ECO:0000313" key="3">
    <source>
        <dbReference type="Proteomes" id="UP001162131"/>
    </source>
</evidence>
<dbReference type="SUPFAM" id="SSF47473">
    <property type="entry name" value="EF-hand"/>
    <property type="match status" value="1"/>
</dbReference>
<evidence type="ECO:0000259" key="1">
    <source>
        <dbReference type="Pfam" id="PF13499"/>
    </source>
</evidence>
<dbReference type="Gene3D" id="1.10.238.10">
    <property type="entry name" value="EF-hand"/>
    <property type="match status" value="1"/>
</dbReference>
<dbReference type="AlphaFoldDB" id="A0AAU9K568"/>
<sequence>MDRRLSFSKSHSVAVLIPRRMSDSVVFSDDAAIQSRKFQIQKVKKSKYNMTDRHDLAEDEIKLIFSILDPIKNGHLTPDDLLITLKQSDESIANSDIKTFFDIVDEDLDSIITYEEFYTLMNS</sequence>
<organism evidence="2 3">
    <name type="scientific">Blepharisma stoltei</name>
    <dbReference type="NCBI Taxonomy" id="1481888"/>
    <lineage>
        <taxon>Eukaryota</taxon>
        <taxon>Sar</taxon>
        <taxon>Alveolata</taxon>
        <taxon>Ciliophora</taxon>
        <taxon>Postciliodesmatophora</taxon>
        <taxon>Heterotrichea</taxon>
        <taxon>Heterotrichida</taxon>
        <taxon>Blepharismidae</taxon>
        <taxon>Blepharisma</taxon>
    </lineage>
</organism>
<protein>
    <recommendedName>
        <fullName evidence="1">EF-hand domain-containing protein</fullName>
    </recommendedName>
</protein>
<keyword evidence="3" id="KW-1185">Reference proteome</keyword>
<dbReference type="GO" id="GO:0005509">
    <property type="term" value="F:calcium ion binding"/>
    <property type="evidence" value="ECO:0007669"/>
    <property type="project" value="InterPro"/>
</dbReference>
<dbReference type="Pfam" id="PF13499">
    <property type="entry name" value="EF-hand_7"/>
    <property type="match status" value="1"/>
</dbReference>
<dbReference type="Proteomes" id="UP001162131">
    <property type="component" value="Unassembled WGS sequence"/>
</dbReference>
<dbReference type="EMBL" id="CAJZBQ010000052">
    <property type="protein sequence ID" value="CAG9330778.1"/>
    <property type="molecule type" value="Genomic_DNA"/>
</dbReference>
<name>A0AAU9K568_9CILI</name>
<evidence type="ECO:0000313" key="2">
    <source>
        <dbReference type="EMBL" id="CAG9330778.1"/>
    </source>
</evidence>